<proteinExistence type="predicted"/>
<gene>
    <name evidence="4" type="ORF">STARVERO_02675</name>
</gene>
<organism evidence="4 5">
    <name type="scientific">Starkeya nomas</name>
    <dbReference type="NCBI Taxonomy" id="2666134"/>
    <lineage>
        <taxon>Bacteria</taxon>
        <taxon>Pseudomonadati</taxon>
        <taxon>Pseudomonadota</taxon>
        <taxon>Alphaproteobacteria</taxon>
        <taxon>Hyphomicrobiales</taxon>
        <taxon>Xanthobacteraceae</taxon>
        <taxon>Starkeya</taxon>
    </lineage>
</organism>
<dbReference type="CDD" id="cd13589">
    <property type="entry name" value="PBP2_polyamine_RpCGA009"/>
    <property type="match status" value="1"/>
</dbReference>
<dbReference type="PANTHER" id="PTHR30222">
    <property type="entry name" value="SPERMIDINE/PUTRESCINE-BINDING PERIPLASMIC PROTEIN"/>
    <property type="match status" value="1"/>
</dbReference>
<dbReference type="EMBL" id="CACSAS010000001">
    <property type="protein sequence ID" value="CAA0100917.1"/>
    <property type="molecule type" value="Genomic_DNA"/>
</dbReference>
<keyword evidence="1 3" id="KW-0732">Signal</keyword>
<evidence type="ECO:0000313" key="4">
    <source>
        <dbReference type="EMBL" id="CAA0100917.1"/>
    </source>
</evidence>
<dbReference type="InterPro" id="IPR006059">
    <property type="entry name" value="SBP"/>
</dbReference>
<evidence type="ECO:0000313" key="5">
    <source>
        <dbReference type="Proteomes" id="UP000433050"/>
    </source>
</evidence>
<evidence type="ECO:0008006" key="6">
    <source>
        <dbReference type="Google" id="ProtNLM"/>
    </source>
</evidence>
<dbReference type="Pfam" id="PF13416">
    <property type="entry name" value="SBP_bac_8"/>
    <property type="match status" value="1"/>
</dbReference>
<feature type="signal peptide" evidence="3">
    <location>
        <begin position="1"/>
        <end position="27"/>
    </location>
</feature>
<evidence type="ECO:0000256" key="1">
    <source>
        <dbReference type="ARBA" id="ARBA00022729"/>
    </source>
</evidence>
<dbReference type="AlphaFoldDB" id="A0A5S9PB69"/>
<name>A0A5S9PB69_9HYPH</name>
<dbReference type="PANTHER" id="PTHR30222:SF2">
    <property type="entry name" value="ABC TRANSPORTER SUBSTRATE-BINDING PROTEIN"/>
    <property type="match status" value="1"/>
</dbReference>
<keyword evidence="5" id="KW-1185">Reference proteome</keyword>
<sequence length="351" mass="38509">MTTKYALRRLGFVSAAVVAIATTPALARDLTIVGWGGATQDAQREAYFKPFAEKEGTKVLEDSWDGGYGVLQSKVSAGTPNWDLVQVEAEELVLGCADGIYEKLDWEQIGPKEDFLDESVSDCGVGALTSSTGLAYDSVKWPDGPKSWADFWDLKKYPGKRALRKGPKYTIEFALLADGVKREDLYEVMSTPEGIDRAFKKLEELGPNLIWWEAGAQPIQLLASGEVAMTASYNGRIANVNKKEGKKFVFVWPGNVTATDSWVILKGSENKAAAMKAIAFMSQPEPEVKMAELITYGLPSKKAAAMVPAEISKDLPTDPKNLAEAVPLNIEFWIDNNESLTKRFNAWLAAR</sequence>
<dbReference type="RefSeq" id="WP_159599377.1">
    <property type="nucleotide sequence ID" value="NZ_CACSAS010000001.1"/>
</dbReference>
<evidence type="ECO:0000256" key="3">
    <source>
        <dbReference type="SAM" id="SignalP"/>
    </source>
</evidence>
<dbReference type="SUPFAM" id="SSF53850">
    <property type="entry name" value="Periplasmic binding protein-like II"/>
    <property type="match status" value="1"/>
</dbReference>
<dbReference type="Proteomes" id="UP000433050">
    <property type="component" value="Unassembled WGS sequence"/>
</dbReference>
<accession>A0A5S9PB69</accession>
<protein>
    <recommendedName>
        <fullName evidence="6">Spermidine/putrescine-binding periplasmic protein</fullName>
    </recommendedName>
</protein>
<feature type="chain" id="PRO_5024787733" description="Spermidine/putrescine-binding periplasmic protein" evidence="3">
    <location>
        <begin position="28"/>
        <end position="351"/>
    </location>
</feature>
<reference evidence="4 5" key="1">
    <citation type="submission" date="2019-12" db="EMBL/GenBank/DDBJ databases">
        <authorList>
            <person name="Reyes-Prieto M."/>
        </authorList>
    </citation>
    <scope>NUCLEOTIDE SEQUENCE [LARGE SCALE GENOMIC DNA]</scope>
    <source>
        <strain evidence="4">HF14-78462</strain>
    </source>
</reference>
<evidence type="ECO:0000256" key="2">
    <source>
        <dbReference type="ARBA" id="ARBA00022764"/>
    </source>
</evidence>
<dbReference type="Gene3D" id="3.40.190.10">
    <property type="entry name" value="Periplasmic binding protein-like II"/>
    <property type="match status" value="2"/>
</dbReference>
<keyword evidence="2" id="KW-0574">Periplasm</keyword>